<evidence type="ECO:0008006" key="9">
    <source>
        <dbReference type="Google" id="ProtNLM"/>
    </source>
</evidence>
<organism evidence="7 8">
    <name type="scientific">Piloderma croceum (strain F 1598)</name>
    <dbReference type="NCBI Taxonomy" id="765440"/>
    <lineage>
        <taxon>Eukaryota</taxon>
        <taxon>Fungi</taxon>
        <taxon>Dikarya</taxon>
        <taxon>Basidiomycota</taxon>
        <taxon>Agaricomycotina</taxon>
        <taxon>Agaricomycetes</taxon>
        <taxon>Agaricomycetidae</taxon>
        <taxon>Atheliales</taxon>
        <taxon>Atheliaceae</taxon>
        <taxon>Piloderma</taxon>
    </lineage>
</organism>
<protein>
    <recommendedName>
        <fullName evidence="9">Glucose receptor Git3 N-terminal domain-containing protein</fullName>
    </recommendedName>
</protein>
<feature type="transmembrane region" description="Helical" evidence="6">
    <location>
        <begin position="47"/>
        <end position="69"/>
    </location>
</feature>
<dbReference type="OrthoDB" id="100006at2759"/>
<dbReference type="GO" id="GO:0005886">
    <property type="term" value="C:plasma membrane"/>
    <property type="evidence" value="ECO:0007669"/>
    <property type="project" value="TreeGrafter"/>
</dbReference>
<dbReference type="PANTHER" id="PTHR23112:SF37">
    <property type="entry name" value="G PROTEIN-COUPLED RECEPTOR GPR1"/>
    <property type="match status" value="1"/>
</dbReference>
<evidence type="ECO:0000256" key="5">
    <source>
        <dbReference type="SAM" id="MobiDB-lite"/>
    </source>
</evidence>
<evidence type="ECO:0000256" key="4">
    <source>
        <dbReference type="ARBA" id="ARBA00023136"/>
    </source>
</evidence>
<dbReference type="Gene3D" id="1.20.1070.10">
    <property type="entry name" value="Rhodopsin 7-helix transmembrane proteins"/>
    <property type="match status" value="1"/>
</dbReference>
<feature type="region of interest" description="Disordered" evidence="5">
    <location>
        <begin position="260"/>
        <end position="282"/>
    </location>
</feature>
<feature type="transmembrane region" description="Helical" evidence="6">
    <location>
        <begin position="226"/>
        <end position="249"/>
    </location>
</feature>
<feature type="transmembrane region" description="Helical" evidence="6">
    <location>
        <begin position="131"/>
        <end position="155"/>
    </location>
</feature>
<keyword evidence="2 6" id="KW-0812">Transmembrane</keyword>
<feature type="transmembrane region" description="Helical" evidence="6">
    <location>
        <begin position="76"/>
        <end position="98"/>
    </location>
</feature>
<dbReference type="AlphaFoldDB" id="A0A0C3G664"/>
<evidence type="ECO:0000256" key="6">
    <source>
        <dbReference type="SAM" id="Phobius"/>
    </source>
</evidence>
<sequence>QLTLFAAEVIQGLGHAVSMKWVIEGKVRTGTFCTAQGIMQQLGEVGVALATLARIFTIAVQTFASIWWLHIPTKKTAFIIIGVEWIFVILFVGIGFGVHTHTPGTYYATPTPYWCWLGQSFKAEQIVGEYVWFWLTLLVSFSSYLPLFLLHYGIIEEGSAWYAPMVEVDTIDPDKDRVKSKAFSWTPAKLWTAIVYPIVYCLVILPCSIIRWIGFRQEAISGESHISPMVTFVFAVLFTLSGVFNSVIYPLTRPRIFERTGAQAPSHRAEEKVSNESGSTTT</sequence>
<keyword evidence="4 6" id="KW-0472">Membrane</keyword>
<proteinExistence type="predicted"/>
<evidence type="ECO:0000256" key="1">
    <source>
        <dbReference type="ARBA" id="ARBA00004141"/>
    </source>
</evidence>
<dbReference type="EMBL" id="KN832979">
    <property type="protein sequence ID" value="KIM87284.1"/>
    <property type="molecule type" value="Genomic_DNA"/>
</dbReference>
<dbReference type="GO" id="GO:0007189">
    <property type="term" value="P:adenylate cyclase-activating G protein-coupled receptor signaling pathway"/>
    <property type="evidence" value="ECO:0007669"/>
    <property type="project" value="TreeGrafter"/>
</dbReference>
<evidence type="ECO:0000313" key="8">
    <source>
        <dbReference type="Proteomes" id="UP000054166"/>
    </source>
</evidence>
<keyword evidence="8" id="KW-1185">Reference proteome</keyword>
<evidence type="ECO:0000256" key="2">
    <source>
        <dbReference type="ARBA" id="ARBA00022692"/>
    </source>
</evidence>
<accession>A0A0C3G664</accession>
<feature type="transmembrane region" description="Helical" evidence="6">
    <location>
        <begin position="190"/>
        <end position="214"/>
    </location>
</feature>
<dbReference type="Proteomes" id="UP000054166">
    <property type="component" value="Unassembled WGS sequence"/>
</dbReference>
<dbReference type="GO" id="GO:0004930">
    <property type="term" value="F:G protein-coupled receptor activity"/>
    <property type="evidence" value="ECO:0007669"/>
    <property type="project" value="TreeGrafter"/>
</dbReference>
<gene>
    <name evidence="7" type="ORF">PILCRDRAFT_63441</name>
</gene>
<dbReference type="InParanoid" id="A0A0C3G664"/>
<reference evidence="7 8" key="1">
    <citation type="submission" date="2014-04" db="EMBL/GenBank/DDBJ databases">
        <authorList>
            <consortium name="DOE Joint Genome Institute"/>
            <person name="Kuo A."/>
            <person name="Tarkka M."/>
            <person name="Buscot F."/>
            <person name="Kohler A."/>
            <person name="Nagy L.G."/>
            <person name="Floudas D."/>
            <person name="Copeland A."/>
            <person name="Barry K.W."/>
            <person name="Cichocki N."/>
            <person name="Veneault-Fourrey C."/>
            <person name="LaButti K."/>
            <person name="Lindquist E.A."/>
            <person name="Lipzen A."/>
            <person name="Lundell T."/>
            <person name="Morin E."/>
            <person name="Murat C."/>
            <person name="Sun H."/>
            <person name="Tunlid A."/>
            <person name="Henrissat B."/>
            <person name="Grigoriev I.V."/>
            <person name="Hibbett D.S."/>
            <person name="Martin F."/>
            <person name="Nordberg H.P."/>
            <person name="Cantor M.N."/>
            <person name="Hua S.X."/>
        </authorList>
    </citation>
    <scope>NUCLEOTIDE SEQUENCE [LARGE SCALE GENOMIC DNA]</scope>
    <source>
        <strain evidence="7 8">F 1598</strain>
    </source>
</reference>
<comment type="subcellular location">
    <subcellularLocation>
        <location evidence="1">Membrane</location>
        <topology evidence="1">Multi-pass membrane protein</topology>
    </subcellularLocation>
</comment>
<dbReference type="STRING" id="765440.A0A0C3G664"/>
<dbReference type="HOGENOM" id="CLU_027149_0_1_1"/>
<dbReference type="PANTHER" id="PTHR23112">
    <property type="entry name" value="G PROTEIN-COUPLED RECEPTOR 157-RELATED"/>
    <property type="match status" value="1"/>
</dbReference>
<evidence type="ECO:0000313" key="7">
    <source>
        <dbReference type="EMBL" id="KIM87284.1"/>
    </source>
</evidence>
<name>A0A0C3G664_PILCF</name>
<reference evidence="8" key="2">
    <citation type="submission" date="2015-01" db="EMBL/GenBank/DDBJ databases">
        <title>Evolutionary Origins and Diversification of the Mycorrhizal Mutualists.</title>
        <authorList>
            <consortium name="DOE Joint Genome Institute"/>
            <consortium name="Mycorrhizal Genomics Consortium"/>
            <person name="Kohler A."/>
            <person name="Kuo A."/>
            <person name="Nagy L.G."/>
            <person name="Floudas D."/>
            <person name="Copeland A."/>
            <person name="Barry K.W."/>
            <person name="Cichocki N."/>
            <person name="Veneault-Fourrey C."/>
            <person name="LaButti K."/>
            <person name="Lindquist E.A."/>
            <person name="Lipzen A."/>
            <person name="Lundell T."/>
            <person name="Morin E."/>
            <person name="Murat C."/>
            <person name="Riley R."/>
            <person name="Ohm R."/>
            <person name="Sun H."/>
            <person name="Tunlid A."/>
            <person name="Henrissat B."/>
            <person name="Grigoriev I.V."/>
            <person name="Hibbett D.S."/>
            <person name="Martin F."/>
        </authorList>
    </citation>
    <scope>NUCLEOTIDE SEQUENCE [LARGE SCALE GENOMIC DNA]</scope>
    <source>
        <strain evidence="8">F 1598</strain>
    </source>
</reference>
<keyword evidence="3 6" id="KW-1133">Transmembrane helix</keyword>
<evidence type="ECO:0000256" key="3">
    <source>
        <dbReference type="ARBA" id="ARBA00022989"/>
    </source>
</evidence>
<feature type="non-terminal residue" evidence="7">
    <location>
        <position position="1"/>
    </location>
</feature>